<dbReference type="InterPro" id="IPR012334">
    <property type="entry name" value="Pectin_lyas_fold"/>
</dbReference>
<dbReference type="KEGG" id="bsed:DN745_04755"/>
<dbReference type="PANTHER" id="PTHR42970">
    <property type="entry name" value="PECTATE LYASE C-RELATED"/>
    <property type="match status" value="1"/>
</dbReference>
<reference evidence="4 5" key="1">
    <citation type="submission" date="2018-06" db="EMBL/GenBank/DDBJ databases">
        <title>Lujinxingia sediminis gen. nov. sp. nov., a new facultative anaerobic member of the class Deltaproteobacteria, and proposal of Lujinxingaceae fam. nov.</title>
        <authorList>
            <person name="Guo L.-Y."/>
            <person name="Li C.-M."/>
            <person name="Wang S."/>
            <person name="Du Z.-J."/>
        </authorList>
    </citation>
    <scope>NUCLEOTIDE SEQUENCE [LARGE SCALE GENOMIC DNA]</scope>
    <source>
        <strain evidence="4 5">FA350</strain>
    </source>
</reference>
<dbReference type="RefSeq" id="WP_111332628.1">
    <property type="nucleotide sequence ID" value="NZ_CP030032.1"/>
</dbReference>
<protein>
    <submittedName>
        <fullName evidence="4">Uncharacterized protein</fullName>
    </submittedName>
</protein>
<dbReference type="Proteomes" id="UP000249799">
    <property type="component" value="Chromosome"/>
</dbReference>
<dbReference type="SUPFAM" id="SSF51126">
    <property type="entry name" value="Pectin lyase-like"/>
    <property type="match status" value="1"/>
</dbReference>
<dbReference type="InterPro" id="IPR052063">
    <property type="entry name" value="Polysaccharide_Lyase_1"/>
</dbReference>
<accession>A0A2Z4FIE3</accession>
<evidence type="ECO:0000256" key="3">
    <source>
        <dbReference type="SAM" id="MobiDB-lite"/>
    </source>
</evidence>
<dbReference type="GO" id="GO:0046872">
    <property type="term" value="F:metal ion binding"/>
    <property type="evidence" value="ECO:0007669"/>
    <property type="project" value="UniProtKB-KW"/>
</dbReference>
<name>A0A2Z4FIE3_9DELT</name>
<dbReference type="EMBL" id="CP030032">
    <property type="protein sequence ID" value="AWV88683.1"/>
    <property type="molecule type" value="Genomic_DNA"/>
</dbReference>
<keyword evidence="5" id="KW-1185">Reference proteome</keyword>
<dbReference type="AlphaFoldDB" id="A0A2Z4FIE3"/>
<sequence length="571" mass="61342">MRTRTIGCLFLLIALTGCDDDKRESVSGDTSIADANTAVDGDAKADTTDTSGRDVKGEADADAADTLGGDVKGEGDADNSADTADASAEDARDDRVVVTLAVKKGFPDLWGEGASTIEGGGANGVKFFVTSLADTEEANFIPASPGVEAHYEGTIRGALSLEEPRHIIPRVSGAVDLGSGILLDGYQYSHFTYHGHLAPEGGFSLTNNNLVIRRNRNIVVRFLRARYGRAAGLAEDDALLFYRAHTFAVDHSSLAWAGDETFSIGTTRNTPYPAIIGQNNIVGQTREGHNTGSLIGYTSSAGGAQGVVSWHNNVYVGVSHRTPNFAGDSEMFGRIFNNITYDWQSRLTNLVGAPTVDVAYNYYKKGPTRSDMPSNRYNKYQDLRESRPYPPSIYTAGNIMPGVLEDPGADNQQLWTLFQSVDPVPVELFRTTPLPVDSEVGYQPSTAEQAYARNVLAKEAGANRTTDSAGNPVIGLDSVDDHYLEAIANGTDPRTPEANWVHPPVPSNTPFPDANKNGIADAFEAAHGITSADEVIVDWDFGEYLVANEAGYTAFEMYSAWVAGDFERLAQ</sequence>
<organism evidence="4 5">
    <name type="scientific">Bradymonas sediminis</name>
    <dbReference type="NCBI Taxonomy" id="1548548"/>
    <lineage>
        <taxon>Bacteria</taxon>
        <taxon>Deltaproteobacteria</taxon>
        <taxon>Bradymonadales</taxon>
        <taxon>Bradymonadaceae</taxon>
        <taxon>Bradymonas</taxon>
    </lineage>
</organism>
<dbReference type="OrthoDB" id="8737820at2"/>
<keyword evidence="2" id="KW-0325">Glycoprotein</keyword>
<evidence type="ECO:0000256" key="1">
    <source>
        <dbReference type="ARBA" id="ARBA00022723"/>
    </source>
</evidence>
<keyword evidence="1" id="KW-0479">Metal-binding</keyword>
<evidence type="ECO:0000313" key="4">
    <source>
        <dbReference type="EMBL" id="AWV88683.1"/>
    </source>
</evidence>
<gene>
    <name evidence="4" type="ORF">DN745_04755</name>
</gene>
<evidence type="ECO:0000256" key="2">
    <source>
        <dbReference type="ARBA" id="ARBA00023180"/>
    </source>
</evidence>
<dbReference type="Gene3D" id="2.160.20.10">
    <property type="entry name" value="Single-stranded right-handed beta-helix, Pectin lyase-like"/>
    <property type="match status" value="1"/>
</dbReference>
<feature type="compositionally biased region" description="Basic and acidic residues" evidence="3">
    <location>
        <begin position="42"/>
        <end position="59"/>
    </location>
</feature>
<evidence type="ECO:0000313" key="5">
    <source>
        <dbReference type="Proteomes" id="UP000249799"/>
    </source>
</evidence>
<feature type="region of interest" description="Disordered" evidence="3">
    <location>
        <begin position="42"/>
        <end position="90"/>
    </location>
</feature>
<dbReference type="PANTHER" id="PTHR42970:SF1">
    <property type="entry name" value="PECTATE LYASE C-RELATED"/>
    <property type="match status" value="1"/>
</dbReference>
<proteinExistence type="predicted"/>
<dbReference type="PROSITE" id="PS51257">
    <property type="entry name" value="PROKAR_LIPOPROTEIN"/>
    <property type="match status" value="1"/>
</dbReference>
<dbReference type="InterPro" id="IPR011050">
    <property type="entry name" value="Pectin_lyase_fold/virulence"/>
</dbReference>